<accession>A0A9W7B0G7</accession>
<dbReference type="SUPFAM" id="SSF52833">
    <property type="entry name" value="Thioredoxin-like"/>
    <property type="match status" value="3"/>
</dbReference>
<dbReference type="Pfam" id="PF00085">
    <property type="entry name" value="Thioredoxin"/>
    <property type="match status" value="1"/>
</dbReference>
<dbReference type="PROSITE" id="PS51354">
    <property type="entry name" value="GLUTAREDOXIN_2"/>
    <property type="match status" value="2"/>
</dbReference>
<dbReference type="InterPro" id="IPR004480">
    <property type="entry name" value="Monothiol_GRX-rel"/>
</dbReference>
<dbReference type="CDD" id="cd03028">
    <property type="entry name" value="GRX_PICOT_like"/>
    <property type="match status" value="2"/>
</dbReference>
<feature type="domain" description="Glutaredoxin" evidence="5">
    <location>
        <begin position="249"/>
        <end position="314"/>
    </location>
</feature>
<dbReference type="GO" id="GO:0051536">
    <property type="term" value="F:iron-sulfur cluster binding"/>
    <property type="evidence" value="ECO:0007669"/>
    <property type="project" value="UniProtKB-KW"/>
</dbReference>
<organism evidence="6 7">
    <name type="scientific">Triparma strigata</name>
    <dbReference type="NCBI Taxonomy" id="1606541"/>
    <lineage>
        <taxon>Eukaryota</taxon>
        <taxon>Sar</taxon>
        <taxon>Stramenopiles</taxon>
        <taxon>Ochrophyta</taxon>
        <taxon>Bolidophyceae</taxon>
        <taxon>Parmales</taxon>
        <taxon>Triparmaceae</taxon>
        <taxon>Triparma</taxon>
    </lineage>
</organism>
<evidence type="ECO:0000256" key="1">
    <source>
        <dbReference type="ARBA" id="ARBA00022723"/>
    </source>
</evidence>
<protein>
    <recommendedName>
        <fullName evidence="8">Glutaredoxin</fullName>
    </recommendedName>
</protein>
<keyword evidence="7" id="KW-1185">Reference proteome</keyword>
<dbReference type="Proteomes" id="UP001165085">
    <property type="component" value="Unassembled WGS sequence"/>
</dbReference>
<keyword evidence="1" id="KW-0479">Metal-binding</keyword>
<comment type="caution">
    <text evidence="6">The sequence shown here is derived from an EMBL/GenBank/DDBJ whole genome shotgun (WGS) entry which is preliminary data.</text>
</comment>
<dbReference type="EMBL" id="BRXY01000206">
    <property type="protein sequence ID" value="GMH77290.1"/>
    <property type="molecule type" value="Genomic_DNA"/>
</dbReference>
<dbReference type="GO" id="GO:0046872">
    <property type="term" value="F:metal ion binding"/>
    <property type="evidence" value="ECO:0007669"/>
    <property type="project" value="UniProtKB-KW"/>
</dbReference>
<keyword evidence="3" id="KW-0411">Iron-sulfur</keyword>
<evidence type="ECO:0000313" key="7">
    <source>
        <dbReference type="Proteomes" id="UP001165085"/>
    </source>
</evidence>
<dbReference type="InterPro" id="IPR036249">
    <property type="entry name" value="Thioredoxin-like_sf"/>
</dbReference>
<feature type="domain" description="Thioredoxin" evidence="4">
    <location>
        <begin position="8"/>
        <end position="87"/>
    </location>
</feature>
<dbReference type="InterPro" id="IPR002109">
    <property type="entry name" value="Glutaredoxin"/>
</dbReference>
<evidence type="ECO:0000313" key="6">
    <source>
        <dbReference type="EMBL" id="GMH77290.1"/>
    </source>
</evidence>
<feature type="domain" description="Glutaredoxin" evidence="5">
    <location>
        <begin position="147"/>
        <end position="209"/>
    </location>
</feature>
<dbReference type="GO" id="GO:0005829">
    <property type="term" value="C:cytosol"/>
    <property type="evidence" value="ECO:0007669"/>
    <property type="project" value="TreeGrafter"/>
</dbReference>
<dbReference type="Pfam" id="PF00462">
    <property type="entry name" value="Glutaredoxin"/>
    <property type="match status" value="2"/>
</dbReference>
<evidence type="ECO:0000259" key="5">
    <source>
        <dbReference type="Pfam" id="PF00462"/>
    </source>
</evidence>
<dbReference type="InterPro" id="IPR033658">
    <property type="entry name" value="GRX_PICOT-like"/>
</dbReference>
<dbReference type="PANTHER" id="PTHR10293">
    <property type="entry name" value="GLUTAREDOXIN FAMILY MEMBER"/>
    <property type="match status" value="1"/>
</dbReference>
<evidence type="ECO:0000259" key="4">
    <source>
        <dbReference type="Pfam" id="PF00085"/>
    </source>
</evidence>
<gene>
    <name evidence="6" type="ORF">TrST_g10551</name>
</gene>
<proteinExistence type="predicted"/>
<dbReference type="GO" id="GO:0005634">
    <property type="term" value="C:nucleus"/>
    <property type="evidence" value="ECO:0007669"/>
    <property type="project" value="TreeGrafter"/>
</dbReference>
<dbReference type="Gene3D" id="3.40.30.10">
    <property type="entry name" value="Glutaredoxin"/>
    <property type="match status" value="3"/>
</dbReference>
<keyword evidence="2" id="KW-0408">Iron</keyword>
<dbReference type="FunFam" id="3.40.30.10:FF:000012">
    <property type="entry name" value="Monothiol glutaredoxin"/>
    <property type="match status" value="2"/>
</dbReference>
<name>A0A9W7B0G7_9STRA</name>
<reference evidence="7" key="1">
    <citation type="journal article" date="2023" name="Commun. Biol.">
        <title>Genome analysis of Parmales, the sister group of diatoms, reveals the evolutionary specialization of diatoms from phago-mixotrophs to photoautotrophs.</title>
        <authorList>
            <person name="Ban H."/>
            <person name="Sato S."/>
            <person name="Yoshikawa S."/>
            <person name="Yamada K."/>
            <person name="Nakamura Y."/>
            <person name="Ichinomiya M."/>
            <person name="Sato N."/>
            <person name="Blanc-Mathieu R."/>
            <person name="Endo H."/>
            <person name="Kuwata A."/>
            <person name="Ogata H."/>
        </authorList>
    </citation>
    <scope>NUCLEOTIDE SEQUENCE [LARGE SCALE GENOMIC DNA]</scope>
    <source>
        <strain evidence="7">NIES 3701</strain>
    </source>
</reference>
<dbReference type="AlphaFoldDB" id="A0A9W7B0G7"/>
<dbReference type="PANTHER" id="PTHR10293:SF73">
    <property type="entry name" value="GLUTAREDOXIN-3"/>
    <property type="match status" value="1"/>
</dbReference>
<evidence type="ECO:0008006" key="8">
    <source>
        <dbReference type="Google" id="ProtNLM"/>
    </source>
</evidence>
<evidence type="ECO:0000256" key="3">
    <source>
        <dbReference type="ARBA" id="ARBA00023014"/>
    </source>
</evidence>
<dbReference type="OrthoDB" id="415696at2759"/>
<dbReference type="InterPro" id="IPR013766">
    <property type="entry name" value="Thioredoxin_domain"/>
</dbReference>
<evidence type="ECO:0000256" key="2">
    <source>
        <dbReference type="ARBA" id="ARBA00023004"/>
    </source>
</evidence>
<sequence>MSQFTTTASPKVLHFTAPWHPSHAQMSAVMTALPTAFPSLTFQSLPAETSPTLVNKFNVTVVPTFIFLLNDEVWSRLEGADPSELTRKVGELKEESFKLKGNNTNAAVVKEVEKEVEKEKEEGEEGGIDEELRKKIQTLLTSAPVLLLMKGTPTSPKCGFSRQTISLLQSSKIPFSSYNILENDAIRQGVKIYSDWPTYPQLYVKGELIGGLDILKDLAEDGPLSESLGVSALETIDERLSRLTKRSEVIVFMKGLPSGPKCGFSRQIVEILEDVCPKGYDSFNILEDEEVRRELKRFSEWPTYPQLWVRGELVGGLDVVREMKEEGELKELIEG</sequence>
<dbReference type="GO" id="GO:0006879">
    <property type="term" value="P:intracellular iron ion homeostasis"/>
    <property type="evidence" value="ECO:0007669"/>
    <property type="project" value="TreeGrafter"/>
</dbReference>